<evidence type="ECO:0000256" key="2">
    <source>
        <dbReference type="ARBA" id="ARBA00022448"/>
    </source>
</evidence>
<evidence type="ECO:0000313" key="7">
    <source>
        <dbReference type="Proteomes" id="UP000244925"/>
    </source>
</evidence>
<dbReference type="RefSeq" id="WP_107036067.1">
    <property type="nucleotide sequence ID" value="NZ_CAOLHR010000021.1"/>
</dbReference>
<keyword evidence="3" id="KW-0547">Nucleotide-binding</keyword>
<dbReference type="AlphaFoldDB" id="A0A2V1IWW0"/>
<dbReference type="GO" id="GO:0005524">
    <property type="term" value="F:ATP binding"/>
    <property type="evidence" value="ECO:0007669"/>
    <property type="project" value="UniProtKB-KW"/>
</dbReference>
<dbReference type="GeneID" id="93424679"/>
<dbReference type="Pfam" id="PF00005">
    <property type="entry name" value="ABC_tran"/>
    <property type="match status" value="1"/>
</dbReference>
<dbReference type="InterPro" id="IPR003439">
    <property type="entry name" value="ABC_transporter-like_ATP-bd"/>
</dbReference>
<evidence type="ECO:0000259" key="5">
    <source>
        <dbReference type="PROSITE" id="PS50893"/>
    </source>
</evidence>
<accession>A0A2V1IWW0</accession>
<evidence type="ECO:0000256" key="1">
    <source>
        <dbReference type="ARBA" id="ARBA00005417"/>
    </source>
</evidence>
<comment type="similarity">
    <text evidence="1">Belongs to the ABC transporter superfamily.</text>
</comment>
<proteinExistence type="inferred from homology"/>
<feature type="domain" description="ABC transporter" evidence="5">
    <location>
        <begin position="10"/>
        <end position="230"/>
    </location>
</feature>
<name>A0A2V1IWW0_9BACT</name>
<dbReference type="SUPFAM" id="SSF52540">
    <property type="entry name" value="P-loop containing nucleoside triphosphate hydrolases"/>
    <property type="match status" value="1"/>
</dbReference>
<dbReference type="Gene3D" id="3.40.50.300">
    <property type="entry name" value="P-loop containing nucleotide triphosphate hydrolases"/>
    <property type="match status" value="1"/>
</dbReference>
<reference evidence="7" key="1">
    <citation type="submission" date="2018-02" db="EMBL/GenBank/DDBJ databases">
        <authorList>
            <person name="Clavel T."/>
            <person name="Strowig T."/>
        </authorList>
    </citation>
    <scope>NUCLEOTIDE SEQUENCE [LARGE SCALE GENOMIC DNA]</scope>
    <source>
        <strain evidence="7">DSM 100764</strain>
    </source>
</reference>
<dbReference type="PANTHER" id="PTHR42734">
    <property type="entry name" value="METAL TRANSPORT SYSTEM ATP-BINDING PROTEIN TM_0124-RELATED"/>
    <property type="match status" value="1"/>
</dbReference>
<keyword evidence="2" id="KW-0813">Transport</keyword>
<dbReference type="Proteomes" id="UP000244925">
    <property type="component" value="Unassembled WGS sequence"/>
</dbReference>
<gene>
    <name evidence="6" type="ORF">C5O25_07225</name>
</gene>
<evidence type="ECO:0000313" key="6">
    <source>
        <dbReference type="EMBL" id="PWB07488.1"/>
    </source>
</evidence>
<evidence type="ECO:0000256" key="3">
    <source>
        <dbReference type="ARBA" id="ARBA00022741"/>
    </source>
</evidence>
<dbReference type="EMBL" id="PUBV01000012">
    <property type="protein sequence ID" value="PWB07488.1"/>
    <property type="molecule type" value="Genomic_DNA"/>
</dbReference>
<organism evidence="6 7">
    <name type="scientific">Paramuribaculum intestinale</name>
    <dbReference type="NCBI Taxonomy" id="2094151"/>
    <lineage>
        <taxon>Bacteria</taxon>
        <taxon>Pseudomonadati</taxon>
        <taxon>Bacteroidota</taxon>
        <taxon>Bacteroidia</taxon>
        <taxon>Bacteroidales</taxon>
        <taxon>Muribaculaceae</taxon>
        <taxon>Paramuribaculum</taxon>
    </lineage>
</organism>
<keyword evidence="4" id="KW-0067">ATP-binding</keyword>
<dbReference type="GO" id="GO:0016887">
    <property type="term" value="F:ATP hydrolysis activity"/>
    <property type="evidence" value="ECO:0007669"/>
    <property type="project" value="InterPro"/>
</dbReference>
<dbReference type="PANTHER" id="PTHR42734:SF17">
    <property type="entry name" value="METAL TRANSPORT SYSTEM ATP-BINDING PROTEIN TM_0124-RELATED"/>
    <property type="match status" value="1"/>
</dbReference>
<sequence>MDKQQRPVLISMRGVGLRHGLRRVLSGVDLDIHRGDFMAITGPNGGGKTSLLRIILRLLRPSEGEVAYFAADGSRADRLDVGYLPQKNTIDSHFPLTVSEVVASGLLGCRGMSRKDVEERTNAILRTIGMERHASQPIGRLSGGQVQRSLLGRALISEAPLLILDEPLSYVDKHFEQRIYEILREKAGNTTIVLVSHEMTAIAAMATRHIIVDGTVHVCHSDNHRVVCDCG</sequence>
<dbReference type="InterPro" id="IPR050153">
    <property type="entry name" value="Metal_Ion_Import_ABC"/>
</dbReference>
<evidence type="ECO:0000256" key="4">
    <source>
        <dbReference type="ARBA" id="ARBA00022840"/>
    </source>
</evidence>
<dbReference type="InterPro" id="IPR003593">
    <property type="entry name" value="AAA+_ATPase"/>
</dbReference>
<keyword evidence="7" id="KW-1185">Reference proteome</keyword>
<dbReference type="SMART" id="SM00382">
    <property type="entry name" value="AAA"/>
    <property type="match status" value="1"/>
</dbReference>
<dbReference type="InterPro" id="IPR027417">
    <property type="entry name" value="P-loop_NTPase"/>
</dbReference>
<dbReference type="PROSITE" id="PS50893">
    <property type="entry name" value="ABC_TRANSPORTER_2"/>
    <property type="match status" value="1"/>
</dbReference>
<comment type="caution">
    <text evidence="6">The sequence shown here is derived from an EMBL/GenBank/DDBJ whole genome shotgun (WGS) entry which is preliminary data.</text>
</comment>
<protein>
    <submittedName>
        <fullName evidence="6">Zinc ABC transporter</fullName>
    </submittedName>
</protein>